<reference evidence="3" key="1">
    <citation type="journal article" name="Genes (Basel)">
        <title>Intraspecific Diversity in the Cold Stress Response of Transposable Elements in the Diatom Leptocylindrus aporus.</title>
        <authorList>
            <person name="Pargana A."/>
            <person name="Musacchia F."/>
            <person name="Sanges R."/>
            <person name="Russo M.T."/>
            <person name="Ferrante M.I."/>
            <person name="Bowler C."/>
            <person name="Zingone A."/>
        </authorList>
    </citation>
    <scope>NUCLEOTIDE SEQUENCE</scope>
    <source>
        <strain evidence="3">TR6356</strain>
    </source>
</reference>
<dbReference type="PANTHER" id="PTHR11439">
    <property type="entry name" value="GAG-POL-RELATED RETROTRANSPOSON"/>
    <property type="match status" value="1"/>
</dbReference>
<dbReference type="Pfam" id="PF07727">
    <property type="entry name" value="RVT_2"/>
    <property type="match status" value="1"/>
</dbReference>
<dbReference type="PROSITE" id="PS00141">
    <property type="entry name" value="ASP_PROTEASE"/>
    <property type="match status" value="1"/>
</dbReference>
<feature type="domain" description="Reverse transcriptase Ty1/copia-type" evidence="2">
    <location>
        <begin position="906"/>
        <end position="1145"/>
    </location>
</feature>
<dbReference type="CDD" id="cd09272">
    <property type="entry name" value="RNase_HI_RT_Ty1"/>
    <property type="match status" value="1"/>
</dbReference>
<proteinExistence type="evidence at transcript level"/>
<evidence type="ECO:0000256" key="1">
    <source>
        <dbReference type="SAM" id="MobiDB-lite"/>
    </source>
</evidence>
<organism evidence="3">
    <name type="scientific">Leptocylindrus aporus</name>
    <dbReference type="NCBI Taxonomy" id="1398097"/>
    <lineage>
        <taxon>Eukaryota</taxon>
        <taxon>Sar</taxon>
        <taxon>Stramenopiles</taxon>
        <taxon>Ochrophyta</taxon>
        <taxon>Bacillariophyta</taxon>
        <taxon>Coscinodiscophyceae</taxon>
        <taxon>Chaetocerotophycidae</taxon>
        <taxon>Leptocylindrales</taxon>
        <taxon>Leptocylindraceae</taxon>
        <taxon>Leptocylindrus</taxon>
    </lineage>
</organism>
<sequence>MRQDEKEDILTYMERFKGERQVLKSLIGSKFLEEFTKNTPEYKALGSDSKAQTKLIEDSFEIFSTAVFLRGANQRKYGSLLEGYRGQYAGGRNHYPTTLLTAVDALRTHKTDDKKKLKDVQKKNDKYTSKDEGTGENSFAQNASERRCYACGDKEHMLDTCPVRDDIPRSKWFDRTNREYNLHQDTRNTSIDNRTENDDVENFTRPCWSGVQLCMNTTEGATINDRSVILDSGSTISLFKSKHLVTDIRDTKDKIQLETNGGTRIVDKEGQIKDFGKVYFNEDGIVNIFAVKDLIKRHRVTYDSNNEDAFIVHIGNQPIKFRANQQGLYVFNFPNSYMNYVNNKNTKEVCLQTNATSVEGYTKRQVERADRARKLYHMLGAPTMTNMKAVIRQNLIRNCPVTTEDVNLAEEIFGPDISTLKGRSTRPSPTTVVDDLIEIPEELKKKNRFVDLAIDIILINRVILFTSIDRSVKYRTVVPLDSHKKEELYRGLDQVVRIYNNAGFTIRRIHCDNEFKSIMDPVADEMDIIMNYANPDMHVPDIERNNRVIKERFRIAYYRMPFKKIPKIMIRYLAMVCAKQMNIFPAKNGISKYYSPHMIMSGETYDYKKHCMCEFGTYVQGNTRSSNTNSPRSVDAIYLRPVSSLQGGHEVMNLATGKRVVCSRIVVCKMNEGVVNIVETMAENEGISSLKFSNRKNENVLLLDNDLITGVSENEEGDYDNNSKSTISEVCSDSDEEWNEDELQETISDMKCDHVVMSENENKNSEREEGDDILVDEAPIENEDKISEQQEDDEVLVEEAPIKPSPRTTRSGRSYAQVVERGVEYSRESGLFLARVINESRDSTIGVEGSFSQQFSLRRGLKKFGTKGKIAAQDEIKQLYTRECFEPIMVKDLTSSEKKKAQESFMFLTEKNDKKIKGRLVYNGKPTRGFVNKEDSASPTAANESINITCAIDAHEDRDVMTADIPNAFVQTNLRKENEVGEKVIMKVTGVLVDMLVEIDPQLFASYVTRENNRKVIYVVVLKALYGMLIASLLWYQKFRKDLESIGYKFNIYIYIYDSCVANRMINNKQHTIRFHVDDILPSHVDSGVNVAFLQWLNMKYGSVKEVSAKRGEVHKYLGMVIDFRSKGKVKLRMDDYVVDILNEFPNKIGSKDIACTPASSSLFDNKNSKLLDHRKKEQYHTFVAKCLFLSKRARPDIQLAVAILSTRVKSPTNQDWLRLERLMKYLNGTRTFHLTLGIDNVKVIKWFVDASYGVHPDMKSHTGSIMTMGTGAIQSGSGKQRLNTRSSTEAELVGVDDVISKILWTKLFIEEQEYVIEKNILFQDNKSSILLETNGRKSAGKRSRHINIRYFFVTDQVRLGNMEIRHCRTDNMFGDYMTKPLQGEKFREFRRMILGMEGD</sequence>
<protein>
    <submittedName>
        <fullName evidence="3">RNase HI_RT</fullName>
    </submittedName>
</protein>
<dbReference type="PANTHER" id="PTHR11439:SF467">
    <property type="entry name" value="INTEGRASE CATALYTIC DOMAIN-CONTAINING PROTEIN"/>
    <property type="match status" value="1"/>
</dbReference>
<feature type="region of interest" description="Disordered" evidence="1">
    <location>
        <begin position="111"/>
        <end position="138"/>
    </location>
</feature>
<evidence type="ECO:0000313" key="3">
    <source>
        <dbReference type="EMBL" id="QTO93375.1"/>
    </source>
</evidence>
<dbReference type="GO" id="GO:0006508">
    <property type="term" value="P:proteolysis"/>
    <property type="evidence" value="ECO:0007669"/>
    <property type="project" value="InterPro"/>
</dbReference>
<feature type="region of interest" description="Disordered" evidence="1">
    <location>
        <begin position="784"/>
        <end position="815"/>
    </location>
</feature>
<feature type="compositionally biased region" description="Basic and acidic residues" evidence="1">
    <location>
        <begin position="111"/>
        <end position="133"/>
    </location>
</feature>
<accession>A0A8A8J2N7</accession>
<evidence type="ECO:0000259" key="2">
    <source>
        <dbReference type="Pfam" id="PF07727"/>
    </source>
</evidence>
<dbReference type="EMBL" id="MN738467">
    <property type="protein sequence ID" value="QTO93375.1"/>
    <property type="molecule type" value="mRNA"/>
</dbReference>
<dbReference type="InterPro" id="IPR013103">
    <property type="entry name" value="RVT_2"/>
</dbReference>
<dbReference type="GO" id="GO:0004190">
    <property type="term" value="F:aspartic-type endopeptidase activity"/>
    <property type="evidence" value="ECO:0007669"/>
    <property type="project" value="InterPro"/>
</dbReference>
<name>A0A8A8J2N7_9STRA</name>
<dbReference type="InterPro" id="IPR001969">
    <property type="entry name" value="Aspartic_peptidase_AS"/>
</dbReference>